<protein>
    <submittedName>
        <fullName evidence="2">Uncharacterized protein</fullName>
    </submittedName>
</protein>
<organism evidence="2 3">
    <name type="scientific">Monoraphidium neglectum</name>
    <dbReference type="NCBI Taxonomy" id="145388"/>
    <lineage>
        <taxon>Eukaryota</taxon>
        <taxon>Viridiplantae</taxon>
        <taxon>Chlorophyta</taxon>
        <taxon>core chlorophytes</taxon>
        <taxon>Chlorophyceae</taxon>
        <taxon>CS clade</taxon>
        <taxon>Sphaeropleales</taxon>
        <taxon>Selenastraceae</taxon>
        <taxon>Monoraphidium</taxon>
    </lineage>
</organism>
<name>A0A0D2LK07_9CHLO</name>
<keyword evidence="1" id="KW-0812">Transmembrane</keyword>
<keyword evidence="3" id="KW-1185">Reference proteome</keyword>
<evidence type="ECO:0000313" key="2">
    <source>
        <dbReference type="EMBL" id="KIY92314.1"/>
    </source>
</evidence>
<dbReference type="AlphaFoldDB" id="A0A0D2LK07"/>
<gene>
    <name evidence="2" type="ORF">MNEG_15649</name>
</gene>
<evidence type="ECO:0000313" key="3">
    <source>
        <dbReference type="Proteomes" id="UP000054498"/>
    </source>
</evidence>
<dbReference type="GeneID" id="25733331"/>
<proteinExistence type="predicted"/>
<reference evidence="2 3" key="1">
    <citation type="journal article" date="2013" name="BMC Genomics">
        <title>Reconstruction of the lipid metabolism for the microalga Monoraphidium neglectum from its genome sequence reveals characteristics suitable for biofuel production.</title>
        <authorList>
            <person name="Bogen C."/>
            <person name="Al-Dilaimi A."/>
            <person name="Albersmeier A."/>
            <person name="Wichmann J."/>
            <person name="Grundmann M."/>
            <person name="Rupp O."/>
            <person name="Lauersen K.J."/>
            <person name="Blifernez-Klassen O."/>
            <person name="Kalinowski J."/>
            <person name="Goesmann A."/>
            <person name="Mussgnug J.H."/>
            <person name="Kruse O."/>
        </authorList>
    </citation>
    <scope>NUCLEOTIDE SEQUENCE [LARGE SCALE GENOMIC DNA]</scope>
    <source>
        <strain evidence="2 3">SAG 48.87</strain>
    </source>
</reference>
<dbReference type="KEGG" id="mng:MNEG_15649"/>
<feature type="non-terminal residue" evidence="2">
    <location>
        <position position="58"/>
    </location>
</feature>
<dbReference type="Proteomes" id="UP000054498">
    <property type="component" value="Unassembled WGS sequence"/>
</dbReference>
<accession>A0A0D2LK07</accession>
<dbReference type="RefSeq" id="XP_013891334.1">
    <property type="nucleotide sequence ID" value="XM_014035880.1"/>
</dbReference>
<evidence type="ECO:0000256" key="1">
    <source>
        <dbReference type="SAM" id="Phobius"/>
    </source>
</evidence>
<keyword evidence="1" id="KW-0472">Membrane</keyword>
<dbReference type="EMBL" id="KK105741">
    <property type="protein sequence ID" value="KIY92314.1"/>
    <property type="molecule type" value="Genomic_DNA"/>
</dbReference>
<feature type="transmembrane region" description="Helical" evidence="1">
    <location>
        <begin position="39"/>
        <end position="57"/>
    </location>
</feature>
<sequence length="58" mass="6244">MLWAFSILALLPVYLTFLPGVAPKQLPLIPHTHLDVVSGAAAVVSFVAELFMLKALLV</sequence>
<keyword evidence="1" id="KW-1133">Transmembrane helix</keyword>